<comment type="caution">
    <text evidence="3">The sequence shown here is derived from an EMBL/GenBank/DDBJ whole genome shotgun (WGS) entry which is preliminary data.</text>
</comment>
<keyword evidence="1" id="KW-0732">Signal</keyword>
<dbReference type="InterPro" id="IPR052913">
    <property type="entry name" value="Glycopeptide_resist_protein"/>
</dbReference>
<proteinExistence type="predicted"/>
<dbReference type="AlphaFoldDB" id="A0A8J3KB68"/>
<keyword evidence="4" id="KW-1185">Reference proteome</keyword>
<dbReference type="InterPro" id="IPR022029">
    <property type="entry name" value="YoaR-like_PG-bd"/>
</dbReference>
<protein>
    <submittedName>
        <fullName evidence="3">Vanomycin resistance protein VanB</fullName>
    </submittedName>
</protein>
<dbReference type="InterPro" id="IPR007391">
    <property type="entry name" value="Vancomycin_resist_VanW"/>
</dbReference>
<feature type="chain" id="PRO_5035168104" evidence="1">
    <location>
        <begin position="30"/>
        <end position="570"/>
    </location>
</feature>
<evidence type="ECO:0000259" key="2">
    <source>
        <dbReference type="Pfam" id="PF12229"/>
    </source>
</evidence>
<reference evidence="3 4" key="1">
    <citation type="submission" date="2021-01" db="EMBL/GenBank/DDBJ databases">
        <title>Whole genome shotgun sequence of Catellatospora citrea NBRC 14495.</title>
        <authorList>
            <person name="Komaki H."/>
            <person name="Tamura T."/>
        </authorList>
    </citation>
    <scope>NUCLEOTIDE SEQUENCE [LARGE SCALE GENOMIC DNA]</scope>
    <source>
        <strain evidence="3 4">NBRC 14495</strain>
    </source>
</reference>
<accession>A0A8J3KB68</accession>
<organism evidence="3 4">
    <name type="scientific">Catellatospora citrea</name>
    <dbReference type="NCBI Taxonomy" id="53366"/>
    <lineage>
        <taxon>Bacteria</taxon>
        <taxon>Bacillati</taxon>
        <taxon>Actinomycetota</taxon>
        <taxon>Actinomycetes</taxon>
        <taxon>Micromonosporales</taxon>
        <taxon>Micromonosporaceae</taxon>
        <taxon>Catellatospora</taxon>
    </lineage>
</organism>
<dbReference type="EMBL" id="BONH01000008">
    <property type="protein sequence ID" value="GIF97439.1"/>
    <property type="molecule type" value="Genomic_DNA"/>
</dbReference>
<feature type="signal peptide" evidence="1">
    <location>
        <begin position="1"/>
        <end position="29"/>
    </location>
</feature>
<feature type="domain" description="YoaR-like putative peptidoglycan binding" evidence="2">
    <location>
        <begin position="211"/>
        <end position="315"/>
    </location>
</feature>
<gene>
    <name evidence="3" type="ORF">Cci01nite_25330</name>
</gene>
<sequence length="570" mass="59782">MSVAPVPHRRWLIAALASVLALTATGAFAGHAFSADVPRGAKVLGISIGGTAAEAADALRTGLAGKADQLAAPLTVRVGEQTATVQPQDVGLAVDVDATVARAVSRGHNPFATLFGGAEVAPVVSVDEARLAAALAPAAQQSGAAMTLPGVAFDGTTPKPVYPKAGRGLDAAEAADAVRDGWLRRGEVEVPLGEKAPVSSKDDVDRMVAEVATPAVSAPVTVTTPKGAVTVSPKAIAASLVITSDPKGELYSRVDAKRLRKALDKELAKVEVQPKNATIDGSGGAPQVVAASGGTLVDTAKLAGDLLPVLKRGADRAVAAGFKDVKPATTTGDLAELGIKEQVSSFTTYFTGGLSNPRSKNIVQIAKEVDGAIVRPGETFSLNGHTGPRGYAEGYYDAPVIMDGKLVPGVGGGASQFTTTIFNASYYAGMKDVEHKPHSYYFTRYPAVIESTIMYPTLDLRFTNTTPYGVLIDTSHTDSSVTVSMWSTKVYDSISTQYDPKRDIQQPKKVVLEDGPTCIATAGSEGFTQDAWRIFRKDGKEIKREKFTWRYNAEPQFMCEAKKPPLTAKP</sequence>
<dbReference type="PANTHER" id="PTHR35788:SF1">
    <property type="entry name" value="EXPORTED PROTEIN"/>
    <property type="match status" value="1"/>
</dbReference>
<dbReference type="Proteomes" id="UP000659904">
    <property type="component" value="Unassembled WGS sequence"/>
</dbReference>
<evidence type="ECO:0000256" key="1">
    <source>
        <dbReference type="SAM" id="SignalP"/>
    </source>
</evidence>
<dbReference type="PANTHER" id="PTHR35788">
    <property type="entry name" value="EXPORTED PROTEIN-RELATED"/>
    <property type="match status" value="1"/>
</dbReference>
<evidence type="ECO:0000313" key="3">
    <source>
        <dbReference type="EMBL" id="GIF97439.1"/>
    </source>
</evidence>
<evidence type="ECO:0000313" key="4">
    <source>
        <dbReference type="Proteomes" id="UP000659904"/>
    </source>
</evidence>
<dbReference type="RefSeq" id="WP_239165390.1">
    <property type="nucleotide sequence ID" value="NZ_BONH01000008.1"/>
</dbReference>
<dbReference type="Pfam" id="PF04294">
    <property type="entry name" value="VanW"/>
    <property type="match status" value="1"/>
</dbReference>
<name>A0A8J3KB68_9ACTN</name>
<dbReference type="Pfam" id="PF12229">
    <property type="entry name" value="PG_binding_4"/>
    <property type="match status" value="1"/>
</dbReference>